<dbReference type="EMBL" id="CAKXZS010000058">
    <property type="protein sequence ID" value="CAH2407303.1"/>
    <property type="molecule type" value="Genomic_DNA"/>
</dbReference>
<reference evidence="1" key="1">
    <citation type="submission" date="2022-03" db="EMBL/GenBank/DDBJ databases">
        <authorList>
            <person name="Brunel B."/>
        </authorList>
    </citation>
    <scope>NUCLEOTIDE SEQUENCE</scope>
    <source>
        <strain evidence="1">STM4922sample</strain>
    </source>
</reference>
<gene>
    <name evidence="1" type="ORF">MES4922_610012</name>
</gene>
<name>A0ABM9EDB0_9HYPH</name>
<proteinExistence type="predicted"/>
<comment type="caution">
    <text evidence="1">The sequence shown here is derived from an EMBL/GenBank/DDBJ whole genome shotgun (WGS) entry which is preliminary data.</text>
</comment>
<dbReference type="Proteomes" id="UP001152604">
    <property type="component" value="Unassembled WGS sequence"/>
</dbReference>
<keyword evidence="2" id="KW-1185">Reference proteome</keyword>
<evidence type="ECO:0000313" key="1">
    <source>
        <dbReference type="EMBL" id="CAH2407303.1"/>
    </source>
</evidence>
<protein>
    <submittedName>
        <fullName evidence="1">Uncharacterized protein</fullName>
    </submittedName>
</protein>
<evidence type="ECO:0000313" key="2">
    <source>
        <dbReference type="Proteomes" id="UP001152604"/>
    </source>
</evidence>
<sequence>MAPTRGAARRLLTYVQEQGLIVCQLDGVGRRTVTLVELAWATRRGIPVLRRWSRGVWLCEARDEPVWARRCRTAGSCWLTKCSHWVRRGH</sequence>
<accession>A0ABM9EDB0</accession>
<organism evidence="1 2">
    <name type="scientific">Mesorhizobium ventifaucium</name>
    <dbReference type="NCBI Taxonomy" id="666020"/>
    <lineage>
        <taxon>Bacteria</taxon>
        <taxon>Pseudomonadati</taxon>
        <taxon>Pseudomonadota</taxon>
        <taxon>Alphaproteobacteria</taxon>
        <taxon>Hyphomicrobiales</taxon>
        <taxon>Phyllobacteriaceae</taxon>
        <taxon>Mesorhizobium</taxon>
    </lineage>
</organism>